<dbReference type="Proteomes" id="UP000236544">
    <property type="component" value="Unassembled WGS sequence"/>
</dbReference>
<evidence type="ECO:0000259" key="13">
    <source>
        <dbReference type="PROSITE" id="PS52004"/>
    </source>
</evidence>
<dbReference type="InterPro" id="IPR041550">
    <property type="entry name" value="FASI_helical"/>
</dbReference>
<keyword evidence="6" id="KW-0443">Lipid metabolism</keyword>
<dbReference type="GO" id="GO:0004315">
    <property type="term" value="F:3-oxoacyl-[acyl-carrier-protein] synthase activity"/>
    <property type="evidence" value="ECO:0007669"/>
    <property type="project" value="UniProtKB-EC"/>
</dbReference>
<evidence type="ECO:0000256" key="7">
    <source>
        <dbReference type="ARBA" id="ARBA00049541"/>
    </source>
</evidence>
<feature type="region of interest" description="Disordered" evidence="12">
    <location>
        <begin position="633"/>
        <end position="652"/>
    </location>
</feature>
<keyword evidence="6" id="KW-0275">Fatty acid biosynthesis</keyword>
<proteinExistence type="inferred from homology"/>
<organism evidence="14 15">
    <name type="scientific">Lachancea quebecensis</name>
    <dbReference type="NCBI Taxonomy" id="1654605"/>
    <lineage>
        <taxon>Eukaryota</taxon>
        <taxon>Fungi</taxon>
        <taxon>Dikarya</taxon>
        <taxon>Ascomycota</taxon>
        <taxon>Saccharomycotina</taxon>
        <taxon>Saccharomycetes</taxon>
        <taxon>Saccharomycetales</taxon>
        <taxon>Saccharomycetaceae</taxon>
        <taxon>Lachancea</taxon>
    </lineage>
</organism>
<evidence type="ECO:0000256" key="5">
    <source>
        <dbReference type="ARBA" id="ARBA00022832"/>
    </source>
</evidence>
<accession>A0A0P1L352</accession>
<evidence type="ECO:0000256" key="6">
    <source>
        <dbReference type="ARBA" id="ARBA00023160"/>
    </source>
</evidence>
<dbReference type="Gene3D" id="3.40.50.720">
    <property type="entry name" value="NAD(P)-binding Rossmann-like Domain"/>
    <property type="match status" value="1"/>
</dbReference>
<dbReference type="PANTHER" id="PTHR10982:SF21">
    <property type="entry name" value="FATTY ACID SYNTHASE SUBUNIT BETA"/>
    <property type="match status" value="1"/>
</dbReference>
<dbReference type="InterPro" id="IPR016035">
    <property type="entry name" value="Acyl_Trfase/lysoPLipase"/>
</dbReference>
<dbReference type="GO" id="GO:0008897">
    <property type="term" value="F:holo-[acyl-carrier-protein] synthase activity"/>
    <property type="evidence" value="ECO:0007669"/>
    <property type="project" value="InterPro"/>
</dbReference>
<evidence type="ECO:0000313" key="15">
    <source>
        <dbReference type="Proteomes" id="UP000236544"/>
    </source>
</evidence>
<keyword evidence="2 8" id="KW-0596">Phosphopantetheine</keyword>
<evidence type="ECO:0000256" key="9">
    <source>
        <dbReference type="PIRSR" id="PIRSR000454-1"/>
    </source>
</evidence>
<dbReference type="GO" id="GO:0042759">
    <property type="term" value="P:long-chain fatty acid biosynthetic process"/>
    <property type="evidence" value="ECO:0007669"/>
    <property type="project" value="UniProtKB-UniRule"/>
</dbReference>
<dbReference type="Pfam" id="PF18314">
    <property type="entry name" value="FAS_I_H"/>
    <property type="match status" value="1"/>
</dbReference>
<comment type="catalytic activity">
    <reaction evidence="7 8">
        <text>a fatty acyl-[ACP] + malonyl-[ACP] + H(+) = a 3-oxoacyl-[ACP] + holo-[ACP] + CO2</text>
        <dbReference type="Rhea" id="RHEA:22836"/>
        <dbReference type="Rhea" id="RHEA-COMP:9623"/>
        <dbReference type="Rhea" id="RHEA-COMP:9685"/>
        <dbReference type="Rhea" id="RHEA-COMP:9916"/>
        <dbReference type="Rhea" id="RHEA-COMP:14125"/>
        <dbReference type="ChEBI" id="CHEBI:15378"/>
        <dbReference type="ChEBI" id="CHEBI:16526"/>
        <dbReference type="ChEBI" id="CHEBI:64479"/>
        <dbReference type="ChEBI" id="CHEBI:78449"/>
        <dbReference type="ChEBI" id="CHEBI:78776"/>
        <dbReference type="ChEBI" id="CHEBI:138651"/>
        <dbReference type="EC" id="2.3.1.41"/>
    </reaction>
</comment>
<dbReference type="Pfam" id="PF02801">
    <property type="entry name" value="Ketoacyl-synt_C"/>
    <property type="match status" value="1"/>
</dbReference>
<dbReference type="InterPro" id="IPR018201">
    <property type="entry name" value="Ketoacyl_synth_AS"/>
</dbReference>
<feature type="region of interest" description="Disordered" evidence="12">
    <location>
        <begin position="95"/>
        <end position="122"/>
    </location>
</feature>
<feature type="compositionally biased region" description="Polar residues" evidence="12">
    <location>
        <begin position="108"/>
        <end position="118"/>
    </location>
</feature>
<dbReference type="InterPro" id="IPR047224">
    <property type="entry name" value="FAS_alpha_su_C"/>
</dbReference>
<dbReference type="EC" id="2.3.1.41" evidence="8"/>
<dbReference type="GO" id="GO:0004316">
    <property type="term" value="F:3-oxoacyl-[acyl-carrier-protein] reductase (NADPH) activity"/>
    <property type="evidence" value="ECO:0007669"/>
    <property type="project" value="UniProtKB-EC"/>
</dbReference>
<feature type="active site" description="For beta-ketoacyl synthase activity" evidence="9">
    <location>
        <position position="1315"/>
    </location>
</feature>
<evidence type="ECO:0000256" key="8">
    <source>
        <dbReference type="PIRNR" id="PIRNR000454"/>
    </source>
</evidence>
<feature type="modified residue" description="O-(pantetheine 4'-phosphoryl)serine" evidence="10">
    <location>
        <position position="183"/>
    </location>
</feature>
<sequence>MSPENQDELCHVLLTELLAYQFAWPVRWIETQEVLLNERQTERYIEIGPQPILANMAKRTLKQNENYENATTISTRREVFSVAGDLDNICYRYDPPAKPADNTDATEESAQQKINDGTETPRAQEISTTCNSSGFFSSCSFSAQPELTTELVVQSVVANKIAGYSIESLPLSHTLKELCKGKSTLQNEIKGDLYKELPGLQDAQLEDMSLESICKEVEAPQMLGPVTLGEVTKFIPRKFAGKLGTVSAVKEYLSRNWGVNNSAPLLLFIASRDLKARFSNEEDTQKFINNSCVEYAKFMKIGYALESAKTNNVAAGSDAEIDETPKTVDIEIYNEFNSDLMQLQKEQHAVMGQHLKVANAQSEIEILKSKLEAMEGKLSAIGEEFGLDYIEKSLTRSFSPLKIRVYDSAWNWGKQSVLQLLHAALLNPQKAVEILSPNEIHNLVNRADLSIIQIIQHKLETEPFTLPVKRRFEGIIQVCLRDISSHPVYSATQFTSYEPLNTEHAAIQHVRSCDPSQYIKEMSVGTTKSSTETSIVSTKLGSDMSSYYKIEKELFQVYSKIIQYSLASNNSPHNIRAQFETIYEQLLIFLRNSDHVASFFRGIINEAVFSVNKSLIMTKDDEQDIIVSDCEISSSDDEDDTPAQPTRQAQPPNVAIPTGVVPFLHLKRRSHVSGEWIYDKALTQMYLNNLLRIGKAGVSFSDKRALILVSDANDNLSLEVINALLQAGTVVVVATQRYDHETTRAFQKGYQKYGASGSKLIVLPLNISSKIDVFRFSEYLFSNIGDIDFLLPMNVKATPGSILDYSSEAELTHRSSSVNLLRLLGCFVKEKRVHAMETRPTHVLLPLSPNHANIYEDSNFKDTFLALVLQKWYDEDWSTELSICGCIYGWTNDDGGDLVARGLEKMGVRTFANNEMALNMLGLLSYNVVECSQESPLIADLNGGLQTLPNISSVVSKLQKDMAMSAEIREEIEEQARITRELKGVKDPEVQFIEPKGNVRSEFPQMLPYHEVRTKFNGEQLSGLLDLSQVVVVTGFAEIGPWGSARTRWEMEKSGEFSLEGCIELACVMGLIEYRSSPERSGWVDCKTALPVEEVDIKPRYEAQILEHTGIRIIEPELFQGFDPKRKQLLHEVIITHDLSPIQMDAASAQQYKLQHGELVEVYPIAETGDSECHVKFLKGCSLMIPKALRLDRFVAGQVPTGWDPTRYGIGEDISSQVDQVTLYALIATAEALISSGITDPYEMYQYVHVSEVGNCSGSGIGGMNSLRAMRQERLKDTDVQNDIIQETFVNASAAWVNMLLLSSSGPIKTPVGACATALESLDNAVETIRSGQAKVCIAGGYDDLEEHVSHEFGNMGATVNSDKELQSGRDPREMCRPATSTRAGFLEAQGAGIQVLMSAEVAIEMGVPIYGIVAMTSTASDKIGRSLPAPGKGILTCARQQPRARSARSAKLDARYRKRQLQARLREIDDWAQGELAAGEAADVGSVDAGSADAGSADARLVQQLARRQAADAKKHWGNFFWHDDPRVSPLQGSLATFGLTIDDLTVASCHGTSTKANELNESQILDTMMHHLGRKPGNPLLAVFQKHLTGHPKGAAGAWMANGLLQLMQDRVVPGNRNADNIDQGFRRFEHLLYPSENIHVAEVKAACLTSFGFGQKGAMAVLVNANYVLAALGEREYTRYAARVRAREAGAQRRLADALVHRTTCRFKDHAPFTAAHEEAVYLDPLARADSELRVRPLPRQARGPA</sequence>
<gene>
    <name evidence="14" type="ORF">LAQU0_S13e00716g</name>
</gene>
<keyword evidence="5" id="KW-0276">Fatty acid metabolism</keyword>
<feature type="compositionally biased region" description="Low complexity" evidence="12">
    <location>
        <begin position="642"/>
        <end position="652"/>
    </location>
</feature>
<dbReference type="InterPro" id="IPR050830">
    <property type="entry name" value="Fungal_FAS"/>
</dbReference>
<dbReference type="PROSITE" id="PS00606">
    <property type="entry name" value="KS3_1"/>
    <property type="match status" value="1"/>
</dbReference>
<keyword evidence="15" id="KW-1185">Reference proteome</keyword>
<dbReference type="PANTHER" id="PTHR10982">
    <property type="entry name" value="MALONYL COA-ACYL CARRIER PROTEIN TRANSACYLASE"/>
    <property type="match status" value="1"/>
</dbReference>
<dbReference type="CDD" id="cd00828">
    <property type="entry name" value="elong_cond_enzymes"/>
    <property type="match status" value="1"/>
</dbReference>
<evidence type="ECO:0000313" key="14">
    <source>
        <dbReference type="EMBL" id="CUS23985.1"/>
    </source>
</evidence>
<dbReference type="Gene3D" id="3.40.47.10">
    <property type="match status" value="1"/>
</dbReference>
<dbReference type="InterPro" id="IPR026025">
    <property type="entry name" value="FAS_alpha_yeast"/>
</dbReference>
<evidence type="ECO:0000256" key="3">
    <source>
        <dbReference type="ARBA" id="ARBA00022553"/>
    </source>
</evidence>
<dbReference type="InterPro" id="IPR016039">
    <property type="entry name" value="Thiolase-like"/>
</dbReference>
<feature type="coiled-coil region" evidence="11">
    <location>
        <begin position="357"/>
        <end position="384"/>
    </location>
</feature>
<dbReference type="InterPro" id="IPR040899">
    <property type="entry name" value="Fas_alpha_ACP"/>
</dbReference>
<dbReference type="InterPro" id="IPR014031">
    <property type="entry name" value="Ketoacyl_synth_C"/>
</dbReference>
<dbReference type="EC" id="2.3.1.86" evidence="8"/>
<reference evidence="15" key="1">
    <citation type="submission" date="2015-10" db="EMBL/GenBank/DDBJ databases">
        <authorList>
            <person name="Devillers H."/>
        </authorList>
    </citation>
    <scope>NUCLEOTIDE SEQUENCE [LARGE SCALE GENOMIC DNA]</scope>
</reference>
<dbReference type="SUPFAM" id="SSF52151">
    <property type="entry name" value="FabD/lysophospholipase-like"/>
    <property type="match status" value="1"/>
</dbReference>
<comment type="catalytic activity">
    <reaction evidence="8">
        <text>a (3R)-hydroxyacyl-[ACP] + NADP(+) = a 3-oxoacyl-[ACP] + NADPH + H(+)</text>
        <dbReference type="Rhea" id="RHEA:17397"/>
        <dbReference type="Rhea" id="RHEA-COMP:9916"/>
        <dbReference type="Rhea" id="RHEA-COMP:9945"/>
        <dbReference type="ChEBI" id="CHEBI:15378"/>
        <dbReference type="ChEBI" id="CHEBI:57783"/>
        <dbReference type="ChEBI" id="CHEBI:58349"/>
        <dbReference type="ChEBI" id="CHEBI:78776"/>
        <dbReference type="ChEBI" id="CHEBI:78827"/>
        <dbReference type="EC" id="1.1.1.100"/>
    </reaction>
</comment>
<dbReference type="OrthoDB" id="4251012at2759"/>
<dbReference type="InterPro" id="IPR014030">
    <property type="entry name" value="Ketoacyl_synth_N"/>
</dbReference>
<dbReference type="Pfam" id="PF18325">
    <property type="entry name" value="Fas_alpha_ACP"/>
    <property type="match status" value="1"/>
</dbReference>
<dbReference type="FunFam" id="3.90.25.70:FF:000001">
    <property type="entry name" value="Fatty acid synthase subunit alpha"/>
    <property type="match status" value="1"/>
</dbReference>
<dbReference type="GO" id="GO:0004321">
    <property type="term" value="F:fatty-acyl-CoA synthase activity"/>
    <property type="evidence" value="ECO:0007669"/>
    <property type="project" value="UniProtKB-EC"/>
</dbReference>
<dbReference type="GO" id="GO:0004312">
    <property type="term" value="F:fatty acid synthase activity"/>
    <property type="evidence" value="ECO:0007669"/>
    <property type="project" value="InterPro"/>
</dbReference>
<keyword evidence="6" id="KW-0444">Lipid biosynthesis</keyword>
<protein>
    <recommendedName>
        <fullName evidence="8">Fatty acid synthase subunit alpha</fullName>
        <ecNumber evidence="8">2.3.1.86</ecNumber>
    </recommendedName>
    <domain>
        <recommendedName>
            <fullName evidence="8">3-oxoacyl-[acyl-carrier-protein] reductase</fullName>
            <ecNumber evidence="8">1.1.1.100</ecNumber>
        </recommendedName>
    </domain>
    <domain>
        <recommendedName>
            <fullName evidence="8">3-oxoacyl-[acyl-carrier-protein] synthase</fullName>
            <ecNumber evidence="8">2.3.1.41</ecNumber>
        </recommendedName>
    </domain>
</protein>
<keyword evidence="11" id="KW-0175">Coiled coil</keyword>
<dbReference type="EC" id="1.1.1.100" evidence="8"/>
<evidence type="ECO:0000256" key="10">
    <source>
        <dbReference type="PIRSR" id="PIRSR000454-4"/>
    </source>
</evidence>
<comment type="similarity">
    <text evidence="1 8">Belongs to the thiolase-like superfamily. Fungal fatty acid synthetase subunit alpha family.</text>
</comment>
<evidence type="ECO:0000256" key="11">
    <source>
        <dbReference type="SAM" id="Coils"/>
    </source>
</evidence>
<dbReference type="PIRSF" id="PIRSF000454">
    <property type="entry name" value="FAS_yeast_alpha"/>
    <property type="match status" value="1"/>
</dbReference>
<dbReference type="InterPro" id="IPR020841">
    <property type="entry name" value="PKS_Beta-ketoAc_synthase_dom"/>
</dbReference>
<dbReference type="Gene3D" id="3.30.70.2490">
    <property type="match status" value="1"/>
</dbReference>
<dbReference type="EMBL" id="LN890566">
    <property type="protein sequence ID" value="CUS23985.1"/>
    <property type="molecule type" value="Genomic_DNA"/>
</dbReference>
<dbReference type="Gene3D" id="3.90.25.70">
    <property type="match status" value="1"/>
</dbReference>
<dbReference type="Gene3D" id="6.10.140.1410">
    <property type="match status" value="1"/>
</dbReference>
<dbReference type="GO" id="GO:0005835">
    <property type="term" value="C:fatty acid synthase complex"/>
    <property type="evidence" value="ECO:0007669"/>
    <property type="project" value="InterPro"/>
</dbReference>
<evidence type="ECO:0000256" key="12">
    <source>
        <dbReference type="SAM" id="MobiDB-lite"/>
    </source>
</evidence>
<evidence type="ECO:0000256" key="4">
    <source>
        <dbReference type="ARBA" id="ARBA00022679"/>
    </source>
</evidence>
<name>A0A0P1L352_9SACH</name>
<dbReference type="PROSITE" id="PS52004">
    <property type="entry name" value="KS3_2"/>
    <property type="match status" value="1"/>
</dbReference>
<keyword evidence="4 8" id="KW-0808">Transferase</keyword>
<dbReference type="SUPFAM" id="SSF53901">
    <property type="entry name" value="Thiolase-like"/>
    <property type="match status" value="2"/>
</dbReference>
<feature type="domain" description="Ketosynthase family 3 (KS3)" evidence="13">
    <location>
        <begin position="1131"/>
        <end position="1667"/>
    </location>
</feature>
<evidence type="ECO:0000256" key="1">
    <source>
        <dbReference type="ARBA" id="ARBA00007485"/>
    </source>
</evidence>
<evidence type="ECO:0000256" key="2">
    <source>
        <dbReference type="ARBA" id="ARBA00022450"/>
    </source>
</evidence>
<keyword evidence="3" id="KW-0597">Phosphoprotein</keyword>
<dbReference type="Pfam" id="PF00109">
    <property type="entry name" value="ketoacyl-synt"/>
    <property type="match status" value="1"/>
</dbReference>